<reference evidence="1 2" key="1">
    <citation type="submission" date="2017-04" db="EMBL/GenBank/DDBJ databases">
        <title>The new phylogeny of genus Mycobacterium.</title>
        <authorList>
            <person name="Tortoli E."/>
            <person name="Trovato A."/>
            <person name="Cirillo D.M."/>
        </authorList>
    </citation>
    <scope>NUCLEOTIDE SEQUENCE [LARGE SCALE GENOMIC DNA]</scope>
    <source>
        <strain evidence="1 2">TBL 1200985</strain>
    </source>
</reference>
<gene>
    <name evidence="1" type="ORF">B8W66_20415</name>
</gene>
<dbReference type="Proteomes" id="UP000193247">
    <property type="component" value="Unassembled WGS sequence"/>
</dbReference>
<proteinExistence type="predicted"/>
<comment type="caution">
    <text evidence="1">The sequence shown here is derived from an EMBL/GenBank/DDBJ whole genome shotgun (WGS) entry which is preliminary data.</text>
</comment>
<protein>
    <recommendedName>
        <fullName evidence="3">PE domain-containing protein</fullName>
    </recommendedName>
</protein>
<evidence type="ECO:0008006" key="3">
    <source>
        <dbReference type="Google" id="ProtNLM"/>
    </source>
</evidence>
<evidence type="ECO:0000313" key="1">
    <source>
        <dbReference type="EMBL" id="OSC38478.1"/>
    </source>
</evidence>
<dbReference type="AlphaFoldDB" id="A0A1X2LQD7"/>
<name>A0A1X2LQD7_9MYCO</name>
<sequence length="96" mass="9490">MQPGQLQIDVDQLAATAGQWGVGSADLYGLEPPSPGQPFQPTTAAVSGAHVAVDLAAAALIARAQATTASVADGAARYVSNEATAAEMAAVRSGLV</sequence>
<accession>A0A1X2LQD7</accession>
<dbReference type="RefSeq" id="WP_085327072.1">
    <property type="nucleotide sequence ID" value="NZ_NCXP01000037.1"/>
</dbReference>
<dbReference type="EMBL" id="NCXP01000037">
    <property type="protein sequence ID" value="OSC38478.1"/>
    <property type="molecule type" value="Genomic_DNA"/>
</dbReference>
<keyword evidence="2" id="KW-1185">Reference proteome</keyword>
<evidence type="ECO:0000313" key="2">
    <source>
        <dbReference type="Proteomes" id="UP000193247"/>
    </source>
</evidence>
<dbReference type="OrthoDB" id="4750032at2"/>
<organism evidence="1 2">
    <name type="scientific">Mycobacterium decipiens</name>
    <dbReference type="NCBI Taxonomy" id="1430326"/>
    <lineage>
        <taxon>Bacteria</taxon>
        <taxon>Bacillati</taxon>
        <taxon>Actinomycetota</taxon>
        <taxon>Actinomycetes</taxon>
        <taxon>Mycobacteriales</taxon>
        <taxon>Mycobacteriaceae</taxon>
        <taxon>Mycobacterium</taxon>
    </lineage>
</organism>
<dbReference type="STRING" id="1430326.B8W66_20415"/>